<dbReference type="GO" id="GO:0051287">
    <property type="term" value="F:NAD binding"/>
    <property type="evidence" value="ECO:0007669"/>
    <property type="project" value="InterPro"/>
</dbReference>
<keyword evidence="5" id="KW-1185">Reference proteome</keyword>
<protein>
    <submittedName>
        <fullName evidence="4">Phosphoglycerate dehydrogenase or related dehydrogenase</fullName>
    </submittedName>
</protein>
<dbReference type="CDD" id="cd12165">
    <property type="entry name" value="2-Hacid_dh_6"/>
    <property type="match status" value="1"/>
</dbReference>
<keyword evidence="2" id="KW-0520">NAD</keyword>
<reference evidence="5" key="1">
    <citation type="submission" date="2015-08" db="EMBL/GenBank/DDBJ databases">
        <authorList>
            <person name="Babu N.S."/>
            <person name="Beckwith C.J."/>
            <person name="Beseler K.G."/>
            <person name="Brison A."/>
            <person name="Carone J.V."/>
            <person name="Caskin T.P."/>
            <person name="Diamond M."/>
            <person name="Durham M.E."/>
            <person name="Foxe J.M."/>
            <person name="Go M."/>
            <person name="Henderson B.A."/>
            <person name="Jones I.B."/>
            <person name="McGettigan J.A."/>
            <person name="Micheletti S.J."/>
            <person name="Nasrallah M.E."/>
            <person name="Ortiz D."/>
            <person name="Piller C.R."/>
            <person name="Privatt S.R."/>
            <person name="Schneider S.L."/>
            <person name="Sharp S."/>
            <person name="Smith T.C."/>
            <person name="Stanton J.D."/>
            <person name="Ullery H.E."/>
            <person name="Wilson R.J."/>
            <person name="Serrano M.G."/>
            <person name="Buck G."/>
            <person name="Lee V."/>
            <person name="Wang Y."/>
            <person name="Carvalho R."/>
            <person name="Voegtly L."/>
            <person name="Shi R."/>
            <person name="Duckworth R."/>
            <person name="Johnson A."/>
            <person name="Loviza R."/>
            <person name="Walstead R."/>
            <person name="Shah Z."/>
            <person name="Kiflezghi M."/>
            <person name="Wade K."/>
            <person name="Ball S.L."/>
            <person name="Bradley K.W."/>
            <person name="Asai D.J."/>
            <person name="Bowman C.A."/>
            <person name="Russell D.A."/>
            <person name="Pope W.H."/>
            <person name="Jacobs-Sera D."/>
            <person name="Hendrix R.W."/>
            <person name="Hatfull G.F."/>
        </authorList>
    </citation>
    <scope>NUCLEOTIDE SEQUENCE [LARGE SCALE GENOMIC DNA]</scope>
    <source>
        <strain evidence="5">JCM 19170</strain>
    </source>
</reference>
<feature type="domain" description="D-isomer specific 2-hydroxyacid dehydrogenase NAD-binding" evidence="3">
    <location>
        <begin position="111"/>
        <end position="288"/>
    </location>
</feature>
<evidence type="ECO:0000259" key="3">
    <source>
        <dbReference type="Pfam" id="PF02826"/>
    </source>
</evidence>
<accession>A0A0K6IX81</accession>
<dbReference type="InterPro" id="IPR029753">
    <property type="entry name" value="D-isomer_DH_CS"/>
</dbReference>
<dbReference type="Gene3D" id="3.40.50.720">
    <property type="entry name" value="NAD(P)-binding Rossmann-like Domain"/>
    <property type="match status" value="2"/>
</dbReference>
<dbReference type="InterPro" id="IPR006140">
    <property type="entry name" value="D-isomer_DH_NAD-bd"/>
</dbReference>
<dbReference type="PANTHER" id="PTHR43333:SF1">
    <property type="entry name" value="D-ISOMER SPECIFIC 2-HYDROXYACID DEHYDROGENASE NAD-BINDING DOMAIN-CONTAINING PROTEIN"/>
    <property type="match status" value="1"/>
</dbReference>
<gene>
    <name evidence="4" type="ORF">Ga0061068_1103</name>
</gene>
<dbReference type="GO" id="GO:0016616">
    <property type="term" value="F:oxidoreductase activity, acting on the CH-OH group of donors, NAD or NADP as acceptor"/>
    <property type="evidence" value="ECO:0007669"/>
    <property type="project" value="UniProtKB-ARBA"/>
</dbReference>
<dbReference type="InterPro" id="IPR036291">
    <property type="entry name" value="NAD(P)-bd_dom_sf"/>
</dbReference>
<sequence length="326" mass="36408">MTTDPPTVLVTLDPAVREAVEARLGGLGRIVFLAELPEAQRREALKAAEYLLTLNPQREFGPWWPQHPRWRFVQFTTAGVDHVDFGRIPEATIVASNVGGFAEPMAEYVLATALALSKKLLHYHRLLQQGVFAQFGETGTLRGKTVTILGFGGIGRACADLLRIFDVRLFAINRSGKTDVPVWRCGTLANLEEALRLADVVVVCLPLNRETRGLLGARELGWLKDDAIFINVARGEIVDEKALYDFLRDHPKAQAAIDAWWVEPFRHGEFRMNYPFLDLPNVLGSPHNSARIPGWERVALERACDNLARALKGEPIHGLVDRSDYE</sequence>
<organism evidence="4 5">
    <name type="scientific">Tepidiphilus thermophilus</name>
    <dbReference type="NCBI Taxonomy" id="876478"/>
    <lineage>
        <taxon>Bacteria</taxon>
        <taxon>Pseudomonadati</taxon>
        <taxon>Pseudomonadota</taxon>
        <taxon>Hydrogenophilia</taxon>
        <taxon>Hydrogenophilales</taxon>
        <taxon>Hydrogenophilaceae</taxon>
        <taxon>Tepidiphilus</taxon>
    </lineage>
</organism>
<keyword evidence="1" id="KW-0560">Oxidoreductase</keyword>
<dbReference type="SUPFAM" id="SSF52283">
    <property type="entry name" value="Formate/glycerate dehydrogenase catalytic domain-like"/>
    <property type="match status" value="1"/>
</dbReference>
<dbReference type="PROSITE" id="PS00671">
    <property type="entry name" value="D_2_HYDROXYACID_DH_3"/>
    <property type="match status" value="1"/>
</dbReference>
<dbReference type="PANTHER" id="PTHR43333">
    <property type="entry name" value="2-HACID_DH_C DOMAIN-CONTAINING PROTEIN"/>
    <property type="match status" value="1"/>
</dbReference>
<evidence type="ECO:0000313" key="4">
    <source>
        <dbReference type="EMBL" id="CUB07649.1"/>
    </source>
</evidence>
<evidence type="ECO:0000256" key="2">
    <source>
        <dbReference type="ARBA" id="ARBA00023027"/>
    </source>
</evidence>
<name>A0A0K6IX81_9PROT</name>
<proteinExistence type="predicted"/>
<dbReference type="EMBL" id="CYHH01000010">
    <property type="protein sequence ID" value="CUB07649.1"/>
    <property type="molecule type" value="Genomic_DNA"/>
</dbReference>
<dbReference type="Pfam" id="PF02826">
    <property type="entry name" value="2-Hacid_dh_C"/>
    <property type="match status" value="1"/>
</dbReference>
<evidence type="ECO:0000256" key="1">
    <source>
        <dbReference type="ARBA" id="ARBA00023002"/>
    </source>
</evidence>
<dbReference type="Proteomes" id="UP000182108">
    <property type="component" value="Unassembled WGS sequence"/>
</dbReference>
<dbReference type="SUPFAM" id="SSF51735">
    <property type="entry name" value="NAD(P)-binding Rossmann-fold domains"/>
    <property type="match status" value="1"/>
</dbReference>
<evidence type="ECO:0000313" key="5">
    <source>
        <dbReference type="Proteomes" id="UP000182108"/>
    </source>
</evidence>
<dbReference type="RefSeq" id="WP_055423930.1">
    <property type="nucleotide sequence ID" value="NZ_CYHH01000010.1"/>
</dbReference>
<dbReference type="AlphaFoldDB" id="A0A0K6IX81"/>